<comment type="caution">
    <text evidence="1">The sequence shown here is derived from an EMBL/GenBank/DDBJ whole genome shotgun (WGS) entry which is preliminary data.</text>
</comment>
<name>A0A6L4WY46_9BACT</name>
<proteinExistence type="predicted"/>
<organism evidence="1 2">
    <name type="scientific">Poseidonibacter ostreae</name>
    <dbReference type="NCBI Taxonomy" id="2654171"/>
    <lineage>
        <taxon>Bacteria</taxon>
        <taxon>Pseudomonadati</taxon>
        <taxon>Campylobacterota</taxon>
        <taxon>Epsilonproteobacteria</taxon>
        <taxon>Campylobacterales</taxon>
        <taxon>Arcobacteraceae</taxon>
        <taxon>Poseidonibacter</taxon>
    </lineage>
</organism>
<dbReference type="EMBL" id="WFKK01000001">
    <property type="protein sequence ID" value="KAB7891390.1"/>
    <property type="molecule type" value="Genomic_DNA"/>
</dbReference>
<accession>A0A6L4WY46</accession>
<reference evidence="1 2" key="1">
    <citation type="submission" date="2019-10" db="EMBL/GenBank/DDBJ databases">
        <title>Poseidonibacter ostreae sp. nov., isolated from the gut of the Ostrea denselamellosa.</title>
        <authorList>
            <person name="Choi A."/>
        </authorList>
    </citation>
    <scope>NUCLEOTIDE SEQUENCE [LARGE SCALE GENOMIC DNA]</scope>
    <source>
        <strain evidence="1 2">SJOD-M-33</strain>
    </source>
</reference>
<evidence type="ECO:0000313" key="1">
    <source>
        <dbReference type="EMBL" id="KAB7891390.1"/>
    </source>
</evidence>
<protein>
    <submittedName>
        <fullName evidence="1">Uncharacterized protein</fullName>
    </submittedName>
</protein>
<gene>
    <name evidence="1" type="ORF">GBG19_00710</name>
</gene>
<sequence>MLDDTETLSNKKIYSRYSIKNLGLTFSNIRGDISSVNAFCGLFETDFPNVFKYYKDYSKNNNCKMVSDFVNLCEELILKETEAEEEIRKEIYYLENIIIEIGDVQARLIDISKDIDLSEHVINSLVLDRIVQIQRLEYELGHRGAIDNIRCLLVALKIYCNIELKNGRYLLLEEDSFADINIENRADLRVLVEYSKDDIKYYASHKRDILMKLTDIKDLDIEALRSSESSSELILKVPTIDEVNVEFEKMNILKDIDKADGLRKEINRM</sequence>
<dbReference type="RefSeq" id="WP_152279493.1">
    <property type="nucleotide sequence ID" value="NZ_WFKK01000001.1"/>
</dbReference>
<dbReference type="Proteomes" id="UP000472839">
    <property type="component" value="Unassembled WGS sequence"/>
</dbReference>
<dbReference type="AlphaFoldDB" id="A0A6L4WY46"/>
<evidence type="ECO:0000313" key="2">
    <source>
        <dbReference type="Proteomes" id="UP000472839"/>
    </source>
</evidence>